<sequence>MFTGSVSSLCSLSPLYLTYLDLSSNLLTGPLPDCWEKFKSLQVLNLAKNNLSGRLPKSLGNLRQIESLHLNNKNFSGTLPAWVGHNLHQLVILRLRENKFHGSIPTSLCNLTFLQVLDLFKNNITGKIPQCLSCIIALSNLKFPRKTIFYSTSAPVGFDSGQTRLFIDEAILAWKGKNREYGKILGLMTIIDLSCNHLSGEIPNSITTLVGLAGLNLSTNNITGFIPNNIGDMQMLESLDLSFNHLYGRMPLSGKIPESTQLQSFDSSTYVGNNGLCAPPLQNQCPEDGVSPTRSTERNDKDEDEFITLGFYVSMSLGFCAGFWAVCGTLVIKSSWRHAYFRFFHNMNDWICVGLVVLRARMKKRFQAQD</sequence>
<reference evidence="11" key="1">
    <citation type="journal article" date="2019" name="Toxins">
        <title>Detection of Abrin-Like and Prepropulchellin-Like Toxin Genes and Transcripts Using Whole Genome Sequencing and Full-Length Transcript Sequencing of Abrus precatorius.</title>
        <authorList>
            <person name="Hovde B.T."/>
            <person name="Daligault H.E."/>
            <person name="Hanschen E.R."/>
            <person name="Kunde Y.A."/>
            <person name="Johnson M.B."/>
            <person name="Starkenburg S.R."/>
            <person name="Johnson S.L."/>
        </authorList>
    </citation>
    <scope>NUCLEOTIDE SEQUENCE [LARGE SCALE GENOMIC DNA]</scope>
</reference>
<keyword evidence="3 10" id="KW-0812">Transmembrane</keyword>
<dbReference type="InterPro" id="IPR046956">
    <property type="entry name" value="RLP23-like"/>
</dbReference>
<evidence type="ECO:0000256" key="2">
    <source>
        <dbReference type="ARBA" id="ARBA00022614"/>
    </source>
</evidence>
<dbReference type="GeneID" id="113868148"/>
<proteinExistence type="predicted"/>
<feature type="transmembrane region" description="Helical" evidence="10">
    <location>
        <begin position="309"/>
        <end position="332"/>
    </location>
</feature>
<dbReference type="FunFam" id="3.80.10.10:FF:000041">
    <property type="entry name" value="LRR receptor-like serine/threonine-protein kinase ERECTA"/>
    <property type="match status" value="1"/>
</dbReference>
<keyword evidence="4" id="KW-0732">Signal</keyword>
<dbReference type="SUPFAM" id="SSF52058">
    <property type="entry name" value="L domain-like"/>
    <property type="match status" value="1"/>
</dbReference>
<keyword evidence="7 10" id="KW-0472">Membrane</keyword>
<dbReference type="KEGG" id="aprc:113868148"/>
<evidence type="ECO:0000256" key="5">
    <source>
        <dbReference type="ARBA" id="ARBA00022737"/>
    </source>
</evidence>
<evidence type="ECO:0000256" key="6">
    <source>
        <dbReference type="ARBA" id="ARBA00022989"/>
    </source>
</evidence>
<keyword evidence="11" id="KW-1185">Reference proteome</keyword>
<dbReference type="RefSeq" id="XP_027359517.1">
    <property type="nucleotide sequence ID" value="XM_027503716.1"/>
</dbReference>
<dbReference type="InterPro" id="IPR032675">
    <property type="entry name" value="LRR_dom_sf"/>
</dbReference>
<evidence type="ECO:0000256" key="10">
    <source>
        <dbReference type="SAM" id="Phobius"/>
    </source>
</evidence>
<keyword evidence="8" id="KW-0675">Receptor</keyword>
<evidence type="ECO:0000256" key="1">
    <source>
        <dbReference type="ARBA" id="ARBA00004479"/>
    </source>
</evidence>
<dbReference type="Proteomes" id="UP000694853">
    <property type="component" value="Unplaced"/>
</dbReference>
<dbReference type="InterPro" id="IPR001611">
    <property type="entry name" value="Leu-rich_rpt"/>
</dbReference>
<keyword evidence="9" id="KW-0325">Glycoprotein</keyword>
<organism evidence="11 12">
    <name type="scientific">Abrus precatorius</name>
    <name type="common">Indian licorice</name>
    <name type="synonym">Glycine abrus</name>
    <dbReference type="NCBI Taxonomy" id="3816"/>
    <lineage>
        <taxon>Eukaryota</taxon>
        <taxon>Viridiplantae</taxon>
        <taxon>Streptophyta</taxon>
        <taxon>Embryophyta</taxon>
        <taxon>Tracheophyta</taxon>
        <taxon>Spermatophyta</taxon>
        <taxon>Magnoliopsida</taxon>
        <taxon>eudicotyledons</taxon>
        <taxon>Gunneridae</taxon>
        <taxon>Pentapetalae</taxon>
        <taxon>rosids</taxon>
        <taxon>fabids</taxon>
        <taxon>Fabales</taxon>
        <taxon>Fabaceae</taxon>
        <taxon>Papilionoideae</taxon>
        <taxon>50 kb inversion clade</taxon>
        <taxon>NPAAA clade</taxon>
        <taxon>indigoferoid/millettioid clade</taxon>
        <taxon>Abreae</taxon>
        <taxon>Abrus</taxon>
    </lineage>
</organism>
<evidence type="ECO:0000256" key="7">
    <source>
        <dbReference type="ARBA" id="ARBA00023136"/>
    </source>
</evidence>
<name>A0A8B8LUT1_ABRPR</name>
<protein>
    <submittedName>
        <fullName evidence="12">Receptor-like protein EIX2</fullName>
    </submittedName>
</protein>
<dbReference type="AlphaFoldDB" id="A0A8B8LUT1"/>
<dbReference type="PANTHER" id="PTHR48063">
    <property type="entry name" value="LRR RECEPTOR-LIKE KINASE"/>
    <property type="match status" value="1"/>
</dbReference>
<evidence type="ECO:0000256" key="9">
    <source>
        <dbReference type="ARBA" id="ARBA00023180"/>
    </source>
</evidence>
<evidence type="ECO:0000256" key="8">
    <source>
        <dbReference type="ARBA" id="ARBA00023170"/>
    </source>
</evidence>
<comment type="subcellular location">
    <subcellularLocation>
        <location evidence="1">Membrane</location>
        <topology evidence="1">Single-pass type I membrane protein</topology>
    </subcellularLocation>
</comment>
<dbReference type="Pfam" id="PF13855">
    <property type="entry name" value="LRR_8"/>
    <property type="match status" value="2"/>
</dbReference>
<evidence type="ECO:0000256" key="3">
    <source>
        <dbReference type="ARBA" id="ARBA00022692"/>
    </source>
</evidence>
<dbReference type="OrthoDB" id="8731593at2759"/>
<dbReference type="PRINTS" id="PR00019">
    <property type="entry name" value="LEURICHRPT"/>
</dbReference>
<dbReference type="GO" id="GO:0016020">
    <property type="term" value="C:membrane"/>
    <property type="evidence" value="ECO:0007669"/>
    <property type="project" value="UniProtKB-SubCell"/>
</dbReference>
<keyword evidence="6 10" id="KW-1133">Transmembrane helix</keyword>
<dbReference type="Pfam" id="PF00560">
    <property type="entry name" value="LRR_1"/>
    <property type="match status" value="2"/>
</dbReference>
<reference evidence="12" key="2">
    <citation type="submission" date="2025-08" db="UniProtKB">
        <authorList>
            <consortium name="RefSeq"/>
        </authorList>
    </citation>
    <scope>IDENTIFICATION</scope>
    <source>
        <tissue evidence="12">Young leaves</tissue>
    </source>
</reference>
<keyword evidence="5" id="KW-0677">Repeat</keyword>
<evidence type="ECO:0000313" key="11">
    <source>
        <dbReference type="Proteomes" id="UP000694853"/>
    </source>
</evidence>
<evidence type="ECO:0000256" key="4">
    <source>
        <dbReference type="ARBA" id="ARBA00022729"/>
    </source>
</evidence>
<dbReference type="Gene3D" id="3.80.10.10">
    <property type="entry name" value="Ribonuclease Inhibitor"/>
    <property type="match status" value="1"/>
</dbReference>
<evidence type="ECO:0000313" key="12">
    <source>
        <dbReference type="RefSeq" id="XP_027359517.1"/>
    </source>
</evidence>
<accession>A0A8B8LUT1</accession>
<dbReference type="PANTHER" id="PTHR48063:SF98">
    <property type="entry name" value="LRR RECEPTOR-LIKE SERINE_THREONINE-PROTEIN KINASE FLS2"/>
    <property type="match status" value="1"/>
</dbReference>
<keyword evidence="2" id="KW-0433">Leucine-rich repeat</keyword>
<gene>
    <name evidence="12" type="primary">LOC113868148</name>
</gene>